<dbReference type="AlphaFoldDB" id="A0A915ZJR2"/>
<sequence length="138" mass="15585">MTRTKPRTNKDRKMQNEPSFQRREPYFLRSSKNKNKSPRGKNTDITPAFITFANGTPPCVFFDGVDEPNSEIAEKLNLPHEKYQFLDDEAKFMAQINYIMWAAGAPENEKNGTVPASDLNLSRYNGYGIASSSKSTGI</sequence>
<dbReference type="EMBL" id="CAGKOT010000036">
    <property type="protein sequence ID" value="CAB5376881.1"/>
    <property type="molecule type" value="Genomic_DNA"/>
</dbReference>
<comment type="caution">
    <text evidence="2">The sequence shown here is derived from an EMBL/GenBank/DDBJ whole genome shotgun (WGS) entry which is preliminary data.</text>
</comment>
<feature type="region of interest" description="Disordered" evidence="1">
    <location>
        <begin position="1"/>
        <end position="45"/>
    </location>
</feature>
<accession>A0A915ZJR2</accession>
<evidence type="ECO:0000256" key="1">
    <source>
        <dbReference type="SAM" id="MobiDB-lite"/>
    </source>
</evidence>
<feature type="compositionally biased region" description="Basic and acidic residues" evidence="1">
    <location>
        <begin position="8"/>
        <end position="26"/>
    </location>
</feature>
<reference evidence="2" key="1">
    <citation type="submission" date="2020-05" db="EMBL/GenBank/DDBJ databases">
        <authorList>
            <person name="Rincon C."/>
            <person name="Sanders R I."/>
            <person name="Robbins C."/>
            <person name="Chaturvedi A."/>
        </authorList>
    </citation>
    <scope>NUCLEOTIDE SEQUENCE</scope>
    <source>
        <strain evidence="2">CHB12</strain>
    </source>
</reference>
<dbReference type="Proteomes" id="UP000684084">
    <property type="component" value="Unassembled WGS sequence"/>
</dbReference>
<dbReference type="OrthoDB" id="2307648at2759"/>
<organism evidence="2 3">
    <name type="scientific">Rhizophagus irregularis</name>
    <dbReference type="NCBI Taxonomy" id="588596"/>
    <lineage>
        <taxon>Eukaryota</taxon>
        <taxon>Fungi</taxon>
        <taxon>Fungi incertae sedis</taxon>
        <taxon>Mucoromycota</taxon>
        <taxon>Glomeromycotina</taxon>
        <taxon>Glomeromycetes</taxon>
        <taxon>Glomerales</taxon>
        <taxon>Glomeraceae</taxon>
        <taxon>Rhizophagus</taxon>
    </lineage>
</organism>
<name>A0A915ZJR2_9GLOM</name>
<evidence type="ECO:0000313" key="3">
    <source>
        <dbReference type="Proteomes" id="UP000684084"/>
    </source>
</evidence>
<dbReference type="VEuPathDB" id="FungiDB:RhiirFUN_019254"/>
<gene>
    <name evidence="2" type="ORF">CHRIB12_LOCUS15537</name>
</gene>
<proteinExistence type="predicted"/>
<protein>
    <submittedName>
        <fullName evidence="2">Uncharacterized protein</fullName>
    </submittedName>
</protein>
<evidence type="ECO:0000313" key="2">
    <source>
        <dbReference type="EMBL" id="CAB5376881.1"/>
    </source>
</evidence>